<proteinExistence type="predicted"/>
<dbReference type="Proteomes" id="UP000602395">
    <property type="component" value="Unassembled WGS sequence"/>
</dbReference>
<dbReference type="InterPro" id="IPR016032">
    <property type="entry name" value="Sig_transdc_resp-reg_C-effctor"/>
</dbReference>
<keyword evidence="6" id="KW-1185">Reference proteome</keyword>
<dbReference type="SUPFAM" id="SSF48452">
    <property type="entry name" value="TPR-like"/>
    <property type="match status" value="1"/>
</dbReference>
<feature type="compositionally biased region" description="Basic and acidic residues" evidence="3">
    <location>
        <begin position="370"/>
        <end position="380"/>
    </location>
</feature>
<dbReference type="Gene3D" id="1.25.40.10">
    <property type="entry name" value="Tetratricopeptide repeat domain"/>
    <property type="match status" value="1"/>
</dbReference>
<dbReference type="InterPro" id="IPR041664">
    <property type="entry name" value="AAA_16"/>
</dbReference>
<sequence length="958" mass="101998">MAVAGETDELSADVDDRCRADSRALLGRTGDINRISQLLTTITAGSSESLAVVGEPGIGKTEILATAAGLGESRGCRVLHATGVEFETDIDFATLQELLLPVVDSPRATGRAWATTLRGALGLEDGAIPDIRAVLRATTRSIEELAADGPVLIVVDDLHWADAASREVLDGLAAVGPARVGILTATRDRGLSGRHEMRLEPLDDVDGAALLDAIGPSLAPSVRARLLAEAQGNPLALVDLPAAIPIEQRSGTTSLPPLLPLTHRLRDAFAPQIAALGADARLLLLLHVLQPTASVADLAAAVPDGSATGAIADATDAGVITVSGVGPDARISLCRPLFGSALLSDSTPQERTNAHRRLGRLLVRTPPETSESRTEPESRTVPESSTANGAGRYDEPRASHLERSAEAAVRDGDWTDALALFTRAAGLTPTPPDRARRLARAAYIAAGSDSSMALELIDEIRELDPGFTQSLTAASAAATLIASGHDGDIDMAHQILARAIDGYARHTDPTDEALMDAIGELRWVCWLGGREELWPAYYRALDRLTPRPPVVADLASRTSLDPARTTARTLREVDALIRGVHAETDPVQVIQIAEMAVTFDRLSDCLVALDRIVDAAEHRGPVLPAIWALLMIARDARNRGDWQTGVDAVDRARRLANGGDYNLLLWAADYEMAWLAAAKGDRASMMVLTDAMAAWAIPRRATTVIACVEHVETTAAAGRGDAEGVLAHATSISPIGEFAAHAWMAISVALDVVDAAVRLRRLDLARAHVDAMDRIGYGRLSPRMAMIHLVARALIADDEQARELYRQALAVPGATTWRFDHARALLMFGAHLRRHHVAAASRPLLTEALATFDELGARPWSDRARAELEATAATRLVMTEAMSGSLTPQERQIAELAAQGMSNKKIAERLAISHRTVGNHLHKAYRKLGVASRGGLRDALRVTNAGPAGRVLGAERIP</sequence>
<dbReference type="InterPro" id="IPR011990">
    <property type="entry name" value="TPR-like_helical_dom_sf"/>
</dbReference>
<dbReference type="RefSeq" id="WP_190268712.1">
    <property type="nucleotide sequence ID" value="NZ_BAABAD010000005.1"/>
</dbReference>
<dbReference type="CDD" id="cd06170">
    <property type="entry name" value="LuxR_C_like"/>
    <property type="match status" value="1"/>
</dbReference>
<gene>
    <name evidence="5" type="ORF">IDF66_22555</name>
</gene>
<dbReference type="InterPro" id="IPR027417">
    <property type="entry name" value="P-loop_NTPase"/>
</dbReference>
<dbReference type="SMART" id="SM00421">
    <property type="entry name" value="HTH_LUXR"/>
    <property type="match status" value="1"/>
</dbReference>
<dbReference type="PRINTS" id="PR00038">
    <property type="entry name" value="HTHLUXR"/>
</dbReference>
<evidence type="ECO:0000259" key="4">
    <source>
        <dbReference type="PROSITE" id="PS50043"/>
    </source>
</evidence>
<keyword evidence="1" id="KW-0547">Nucleotide-binding</keyword>
<dbReference type="Pfam" id="PF00196">
    <property type="entry name" value="GerE"/>
    <property type="match status" value="1"/>
</dbReference>
<dbReference type="PANTHER" id="PTHR16305:SF35">
    <property type="entry name" value="TRANSCRIPTIONAL ACTIVATOR DOMAIN"/>
    <property type="match status" value="1"/>
</dbReference>
<feature type="compositionally biased region" description="Basic and acidic residues" evidence="3">
    <location>
        <begin position="392"/>
        <end position="407"/>
    </location>
</feature>
<feature type="region of interest" description="Disordered" evidence="3">
    <location>
        <begin position="344"/>
        <end position="407"/>
    </location>
</feature>
<dbReference type="PROSITE" id="PS50043">
    <property type="entry name" value="HTH_LUXR_2"/>
    <property type="match status" value="1"/>
</dbReference>
<dbReference type="SUPFAM" id="SSF52540">
    <property type="entry name" value="P-loop containing nucleoside triphosphate hydrolases"/>
    <property type="match status" value="1"/>
</dbReference>
<dbReference type="EMBL" id="JACWMS010000006">
    <property type="protein sequence ID" value="MBD1322370.1"/>
    <property type="molecule type" value="Genomic_DNA"/>
</dbReference>
<dbReference type="SUPFAM" id="SSF46894">
    <property type="entry name" value="C-terminal effector domain of the bipartite response regulators"/>
    <property type="match status" value="1"/>
</dbReference>
<accession>A0ABR7WHY5</accession>
<reference evidence="5 6" key="1">
    <citation type="submission" date="2020-09" db="EMBL/GenBank/DDBJ databases">
        <title>Novel species in genus Gordonia.</title>
        <authorList>
            <person name="Zhang G."/>
        </authorList>
    </citation>
    <scope>NUCLEOTIDE SEQUENCE [LARGE SCALE GENOMIC DNA]</scope>
    <source>
        <strain evidence="5 6">ON-33</strain>
    </source>
</reference>
<protein>
    <submittedName>
        <fullName evidence="5">AAA family ATPase</fullName>
    </submittedName>
</protein>
<feature type="domain" description="HTH luxR-type" evidence="4">
    <location>
        <begin position="879"/>
        <end position="944"/>
    </location>
</feature>
<dbReference type="InterPro" id="IPR000792">
    <property type="entry name" value="Tscrpt_reg_LuxR_C"/>
</dbReference>
<evidence type="ECO:0000256" key="3">
    <source>
        <dbReference type="SAM" id="MobiDB-lite"/>
    </source>
</evidence>
<dbReference type="InterPro" id="IPR036388">
    <property type="entry name" value="WH-like_DNA-bd_sf"/>
</dbReference>
<evidence type="ECO:0000313" key="5">
    <source>
        <dbReference type="EMBL" id="MBD1322370.1"/>
    </source>
</evidence>
<evidence type="ECO:0000313" key="6">
    <source>
        <dbReference type="Proteomes" id="UP000602395"/>
    </source>
</evidence>
<name>A0ABR7WHY5_9ACTN</name>
<keyword evidence="2" id="KW-0067">ATP-binding</keyword>
<organism evidence="5 6">
    <name type="scientific">Gordonia hankookensis</name>
    <dbReference type="NCBI Taxonomy" id="589403"/>
    <lineage>
        <taxon>Bacteria</taxon>
        <taxon>Bacillati</taxon>
        <taxon>Actinomycetota</taxon>
        <taxon>Actinomycetes</taxon>
        <taxon>Mycobacteriales</taxon>
        <taxon>Gordoniaceae</taxon>
        <taxon>Gordonia</taxon>
    </lineage>
</organism>
<comment type="caution">
    <text evidence="5">The sequence shown here is derived from an EMBL/GenBank/DDBJ whole genome shotgun (WGS) entry which is preliminary data.</text>
</comment>
<dbReference type="Gene3D" id="1.10.10.10">
    <property type="entry name" value="Winged helix-like DNA-binding domain superfamily/Winged helix DNA-binding domain"/>
    <property type="match status" value="1"/>
</dbReference>
<dbReference type="Pfam" id="PF13191">
    <property type="entry name" value="AAA_16"/>
    <property type="match status" value="1"/>
</dbReference>
<evidence type="ECO:0000256" key="1">
    <source>
        <dbReference type="ARBA" id="ARBA00022741"/>
    </source>
</evidence>
<dbReference type="PANTHER" id="PTHR16305">
    <property type="entry name" value="TESTICULAR SOLUBLE ADENYLYL CYCLASE"/>
    <property type="match status" value="1"/>
</dbReference>
<dbReference type="Gene3D" id="3.40.50.300">
    <property type="entry name" value="P-loop containing nucleotide triphosphate hydrolases"/>
    <property type="match status" value="1"/>
</dbReference>
<evidence type="ECO:0000256" key="2">
    <source>
        <dbReference type="ARBA" id="ARBA00022840"/>
    </source>
</evidence>